<comment type="caution">
    <text evidence="2">The sequence shown here is derived from an EMBL/GenBank/DDBJ whole genome shotgun (WGS) entry which is preliminary data.</text>
</comment>
<dbReference type="RefSeq" id="WP_169670959.1">
    <property type="nucleotide sequence ID" value="NZ_JABBHF010000003.1"/>
</dbReference>
<gene>
    <name evidence="2" type="ORF">HHX25_05315</name>
</gene>
<reference evidence="2 3" key="1">
    <citation type="submission" date="2020-04" db="EMBL/GenBank/DDBJ databases">
        <title>A Flavivirga sp. nov.</title>
        <authorList>
            <person name="Sun X."/>
        </authorList>
    </citation>
    <scope>NUCLEOTIDE SEQUENCE [LARGE SCALE GENOMIC DNA]</scope>
    <source>
        <strain evidence="2 3">Y03</strain>
    </source>
</reference>
<organism evidence="2 3">
    <name type="scientific">Flavivirga algicola</name>
    <dbReference type="NCBI Taxonomy" id="2729136"/>
    <lineage>
        <taxon>Bacteria</taxon>
        <taxon>Pseudomonadati</taxon>
        <taxon>Bacteroidota</taxon>
        <taxon>Flavobacteriia</taxon>
        <taxon>Flavobacteriales</taxon>
        <taxon>Flavobacteriaceae</taxon>
        <taxon>Flavivirga</taxon>
    </lineage>
</organism>
<dbReference type="Proteomes" id="UP000746690">
    <property type="component" value="Unassembled WGS sequence"/>
</dbReference>
<name>A0ABX1RXI2_9FLAO</name>
<feature type="chain" id="PRO_5046403803" description="Lipoprotein" evidence="1">
    <location>
        <begin position="31"/>
        <end position="144"/>
    </location>
</feature>
<evidence type="ECO:0000313" key="3">
    <source>
        <dbReference type="Proteomes" id="UP000746690"/>
    </source>
</evidence>
<evidence type="ECO:0000256" key="1">
    <source>
        <dbReference type="SAM" id="SignalP"/>
    </source>
</evidence>
<keyword evidence="1" id="KW-0732">Signal</keyword>
<evidence type="ECO:0008006" key="4">
    <source>
        <dbReference type="Google" id="ProtNLM"/>
    </source>
</evidence>
<sequence>MKKPEQKHNLYILVCMMCLFVASCSSQKTASTAKSITEDIATGNGKYIISALVVFKDFVLKNGETTKHKDAYLRRSNQDYYIKFCKSKISRKDLEKHLSKINKAVKVATLEVEFRNGLWDVCDGNFEQQSRKGAYVIVHRIVEK</sequence>
<dbReference type="EMBL" id="JABBHF010000003">
    <property type="protein sequence ID" value="NMH86914.1"/>
    <property type="molecule type" value="Genomic_DNA"/>
</dbReference>
<proteinExistence type="predicted"/>
<keyword evidence="3" id="KW-1185">Reference proteome</keyword>
<feature type="signal peptide" evidence="1">
    <location>
        <begin position="1"/>
        <end position="30"/>
    </location>
</feature>
<dbReference type="PROSITE" id="PS51257">
    <property type="entry name" value="PROKAR_LIPOPROTEIN"/>
    <property type="match status" value="1"/>
</dbReference>
<protein>
    <recommendedName>
        <fullName evidence="4">Lipoprotein</fullName>
    </recommendedName>
</protein>
<evidence type="ECO:0000313" key="2">
    <source>
        <dbReference type="EMBL" id="NMH86914.1"/>
    </source>
</evidence>
<accession>A0ABX1RXI2</accession>